<sequence>MKKLRGWHGFGKELQLLLTPDQSHNHGVQQGLVQNKGGEIGEARTRKPEGVPSSILGQGMQPHTYVGTVGSGVSKKKEVAKPKESVLAVQPQPVPEIDPCTISVRKSNNQTSPLNPEQSKIHMPLRFFPNQMPTGEKHMLGTGLIISLNEKGVTRVSQKFKRDDHSSDKWVPRVNISSNKAVGPVGLVSQTHATVHLVGSPTWPTFKFGESSGSVKIGLEPTDSWASVNPVTAQFTILHIKDWVLQLNNGRRLALPDFFPSPWSQIGVSLVGALPQLFGKSGIESLLVQRVNGSYNPSFGGAEEVFEGFSEGYSGLEVVPVAVSDPMVVEPISMVFPVLEDCTHHSVETARLGFYQKPPSEWVLGQMKMFGKIVGASYVGYVEEVIALLQKIEARRIEQRDKGPSQDRDWTSLGSNGASGGILLMWDRRVVERVDEAVGYYSLSCKFRNVIDQFEWIFTGVYGPNLDSERCNLWEDMENTQPHTNIGNESKEQTWQQGQYKMIWPRGSRSTCIRVLPCPCGSRSACIRVLPRPRGSRLVVGLALPWGSPYSGSRPVVICSGFMLGCGGFMVVGLICGGPLVDRVV</sequence>
<evidence type="ECO:0000256" key="1">
    <source>
        <dbReference type="SAM" id="MobiDB-lite"/>
    </source>
</evidence>
<evidence type="ECO:0000313" key="2">
    <source>
        <dbReference type="EMBL" id="SPD03389.1"/>
    </source>
</evidence>
<feature type="region of interest" description="Disordered" evidence="1">
    <location>
        <begin position="24"/>
        <end position="62"/>
    </location>
</feature>
<feature type="compositionally biased region" description="Polar residues" evidence="1">
    <location>
        <begin position="24"/>
        <end position="33"/>
    </location>
</feature>
<proteinExistence type="predicted"/>
<dbReference type="AlphaFoldDB" id="A0A2N9GVH0"/>
<dbReference type="EMBL" id="OIVN01002411">
    <property type="protein sequence ID" value="SPD03389.1"/>
    <property type="molecule type" value="Genomic_DNA"/>
</dbReference>
<name>A0A2N9GVH0_FAGSY</name>
<gene>
    <name evidence="2" type="ORF">FSB_LOCUS31271</name>
</gene>
<reference evidence="2" key="1">
    <citation type="submission" date="2018-02" db="EMBL/GenBank/DDBJ databases">
        <authorList>
            <person name="Cohen D.B."/>
            <person name="Kent A.D."/>
        </authorList>
    </citation>
    <scope>NUCLEOTIDE SEQUENCE</scope>
</reference>
<accession>A0A2N9GVH0</accession>
<protein>
    <submittedName>
        <fullName evidence="2">Uncharacterized protein</fullName>
    </submittedName>
</protein>
<feature type="compositionally biased region" description="Basic and acidic residues" evidence="1">
    <location>
        <begin position="39"/>
        <end position="49"/>
    </location>
</feature>
<organism evidence="2">
    <name type="scientific">Fagus sylvatica</name>
    <name type="common">Beechnut</name>
    <dbReference type="NCBI Taxonomy" id="28930"/>
    <lineage>
        <taxon>Eukaryota</taxon>
        <taxon>Viridiplantae</taxon>
        <taxon>Streptophyta</taxon>
        <taxon>Embryophyta</taxon>
        <taxon>Tracheophyta</taxon>
        <taxon>Spermatophyta</taxon>
        <taxon>Magnoliopsida</taxon>
        <taxon>eudicotyledons</taxon>
        <taxon>Gunneridae</taxon>
        <taxon>Pentapetalae</taxon>
        <taxon>rosids</taxon>
        <taxon>fabids</taxon>
        <taxon>Fagales</taxon>
        <taxon>Fagaceae</taxon>
        <taxon>Fagus</taxon>
    </lineage>
</organism>